<dbReference type="InterPro" id="IPR009075">
    <property type="entry name" value="AcylCo_DH/oxidase_C"/>
</dbReference>
<reference evidence="9" key="2">
    <citation type="submission" date="2022-04" db="EMBL/GenBank/DDBJ databases">
        <title>Sequencing and genomic assembly of Halococcus dombrowskii.</title>
        <authorList>
            <person name="Lim S.W."/>
            <person name="MacLea K.S."/>
        </authorList>
    </citation>
    <scope>NUCLEOTIDE SEQUENCE</scope>
    <source>
        <strain evidence="9">H4</strain>
    </source>
</reference>
<gene>
    <name evidence="8" type="ORF">GCM10008985_01160</name>
    <name evidence="9" type="ORF">MUK72_10010</name>
</gene>
<dbReference type="Gene3D" id="1.20.140.10">
    <property type="entry name" value="Butyryl-CoA Dehydrogenase, subunit A, domain 3"/>
    <property type="match status" value="1"/>
</dbReference>
<evidence type="ECO:0000256" key="2">
    <source>
        <dbReference type="ARBA" id="ARBA00009347"/>
    </source>
</evidence>
<evidence type="ECO:0000256" key="4">
    <source>
        <dbReference type="ARBA" id="ARBA00022827"/>
    </source>
</evidence>
<comment type="cofactor">
    <cofactor evidence="1">
        <name>FAD</name>
        <dbReference type="ChEBI" id="CHEBI:57692"/>
    </cofactor>
</comment>
<evidence type="ECO:0000259" key="6">
    <source>
        <dbReference type="Pfam" id="PF00441"/>
    </source>
</evidence>
<dbReference type="PANTHER" id="PTHR43884:SF20">
    <property type="entry name" value="ACYL-COA DEHYDROGENASE FADE28"/>
    <property type="match status" value="1"/>
</dbReference>
<dbReference type="PANTHER" id="PTHR43884">
    <property type="entry name" value="ACYL-COA DEHYDROGENASE"/>
    <property type="match status" value="1"/>
</dbReference>
<evidence type="ECO:0000313" key="9">
    <source>
        <dbReference type="EMBL" id="UOO94304.1"/>
    </source>
</evidence>
<dbReference type="SUPFAM" id="SSF56645">
    <property type="entry name" value="Acyl-CoA dehydrogenase NM domain-like"/>
    <property type="match status" value="1"/>
</dbReference>
<dbReference type="AlphaFoldDB" id="A0AAV3SAW8"/>
<dbReference type="EMBL" id="BAAADN010000002">
    <property type="protein sequence ID" value="GAA0449526.1"/>
    <property type="molecule type" value="Genomic_DNA"/>
</dbReference>
<evidence type="ECO:0000259" key="7">
    <source>
        <dbReference type="Pfam" id="PF02771"/>
    </source>
</evidence>
<evidence type="ECO:0000256" key="1">
    <source>
        <dbReference type="ARBA" id="ARBA00001974"/>
    </source>
</evidence>
<reference evidence="8" key="1">
    <citation type="journal article" date="2014" name="Int. J. Syst. Evol. Microbiol.">
        <title>Complete genome sequence of Corynebacterium casei LMG S-19264T (=DSM 44701T), isolated from a smear-ripened cheese.</title>
        <authorList>
            <consortium name="US DOE Joint Genome Institute (JGI-PGF)"/>
            <person name="Walter F."/>
            <person name="Albersmeier A."/>
            <person name="Kalinowski J."/>
            <person name="Ruckert C."/>
        </authorList>
    </citation>
    <scope>NUCLEOTIDE SEQUENCE</scope>
    <source>
        <strain evidence="8">JCM 12289</strain>
    </source>
</reference>
<dbReference type="Pfam" id="PF00441">
    <property type="entry name" value="Acyl-CoA_dh_1"/>
    <property type="match status" value="1"/>
</dbReference>
<keyword evidence="4" id="KW-0274">FAD</keyword>
<dbReference type="InterPro" id="IPR036250">
    <property type="entry name" value="AcylCo_DH-like_C"/>
</dbReference>
<dbReference type="Gene3D" id="1.10.540.10">
    <property type="entry name" value="Acyl-CoA dehydrogenase/oxidase, N-terminal domain"/>
    <property type="match status" value="1"/>
</dbReference>
<reference evidence="8" key="3">
    <citation type="submission" date="2023-12" db="EMBL/GenBank/DDBJ databases">
        <authorList>
            <person name="Sun Q."/>
            <person name="Inoue M."/>
        </authorList>
    </citation>
    <scope>NUCLEOTIDE SEQUENCE</scope>
    <source>
        <strain evidence="8">JCM 12289</strain>
    </source>
</reference>
<dbReference type="Proteomes" id="UP000830542">
    <property type="component" value="Chromosome"/>
</dbReference>
<evidence type="ECO:0000256" key="5">
    <source>
        <dbReference type="ARBA" id="ARBA00023002"/>
    </source>
</evidence>
<accession>A0AAV3SAW8</accession>
<keyword evidence="5" id="KW-0560">Oxidoreductase</keyword>
<evidence type="ECO:0000313" key="11">
    <source>
        <dbReference type="Proteomes" id="UP001500962"/>
    </source>
</evidence>
<organism evidence="8 11">
    <name type="scientific">Halococcus dombrowskii</name>
    <dbReference type="NCBI Taxonomy" id="179637"/>
    <lineage>
        <taxon>Archaea</taxon>
        <taxon>Methanobacteriati</taxon>
        <taxon>Methanobacteriota</taxon>
        <taxon>Stenosarchaea group</taxon>
        <taxon>Halobacteria</taxon>
        <taxon>Halobacteriales</taxon>
        <taxon>Halococcaceae</taxon>
        <taxon>Halococcus</taxon>
    </lineage>
</organism>
<proteinExistence type="inferred from homology"/>
<evidence type="ECO:0000313" key="10">
    <source>
        <dbReference type="Proteomes" id="UP000830542"/>
    </source>
</evidence>
<protein>
    <submittedName>
        <fullName evidence="8 9">Acyl-CoA dehydrogenase</fullName>
    </submittedName>
</protein>
<dbReference type="InterPro" id="IPR046373">
    <property type="entry name" value="Acyl-CoA_Oxase/DH_mid-dom_sf"/>
</dbReference>
<sequence>MDFRINDEQRQMRETAREFFEDRDVLERARERIDGEAVVDDLWDDLTEMDYPALTVPLEHGGLGDDVLYLSLLLEEAGRVALPAPLPETLAFGAFVLDELGSDAQKEQFLPAIADGDQRLSFALYESGQESLPRDIQLAAAPTDDGYRLDGTKTLVPFGEQVDTIVVAARTGSGTGTEGISFFLVDAERVESEPQDTLDRTRPAAKLRFDDFEIGENALLGAEGEAGPVLQKAMDRYTVATCAMTVGAASRAVEMSSEYGSQREQFDKPIGQFQAVKHRIADMWMATQAARSLTYYAAWALENDEEDAARAVSEAKLFCSEQLTQVFADDIHNHGGMGFTSEHDSHIFFKQAKAWETFLGTPTEHLDRIADSHEL</sequence>
<feature type="domain" description="Acyl-CoA dehydrogenase/oxidase C-terminal" evidence="6">
    <location>
        <begin position="229"/>
        <end position="371"/>
    </location>
</feature>
<dbReference type="EMBL" id="CP095005">
    <property type="protein sequence ID" value="UOO94304.1"/>
    <property type="molecule type" value="Genomic_DNA"/>
</dbReference>
<dbReference type="GeneID" id="71762184"/>
<dbReference type="CDD" id="cd00567">
    <property type="entry name" value="ACAD"/>
    <property type="match status" value="1"/>
</dbReference>
<comment type="similarity">
    <text evidence="2">Belongs to the acyl-CoA dehydrogenase family.</text>
</comment>
<dbReference type="Gene3D" id="2.40.110.10">
    <property type="entry name" value="Butyryl-CoA Dehydrogenase, subunit A, domain 2"/>
    <property type="match status" value="1"/>
</dbReference>
<dbReference type="GO" id="GO:0050660">
    <property type="term" value="F:flavin adenine dinucleotide binding"/>
    <property type="evidence" value="ECO:0007669"/>
    <property type="project" value="InterPro"/>
</dbReference>
<dbReference type="Pfam" id="PF02771">
    <property type="entry name" value="Acyl-CoA_dh_N"/>
    <property type="match status" value="1"/>
</dbReference>
<dbReference type="InterPro" id="IPR013786">
    <property type="entry name" value="AcylCoA_DH/ox_N"/>
</dbReference>
<dbReference type="RefSeq" id="WP_244699693.1">
    <property type="nucleotide sequence ID" value="NZ_BAAADN010000002.1"/>
</dbReference>
<dbReference type="KEGG" id="hdo:MUK72_10010"/>
<dbReference type="Proteomes" id="UP001500962">
    <property type="component" value="Unassembled WGS sequence"/>
</dbReference>
<dbReference type="GO" id="GO:0003995">
    <property type="term" value="F:acyl-CoA dehydrogenase activity"/>
    <property type="evidence" value="ECO:0007669"/>
    <property type="project" value="TreeGrafter"/>
</dbReference>
<dbReference type="SUPFAM" id="SSF47203">
    <property type="entry name" value="Acyl-CoA dehydrogenase C-terminal domain-like"/>
    <property type="match status" value="1"/>
</dbReference>
<evidence type="ECO:0000313" key="8">
    <source>
        <dbReference type="EMBL" id="GAA0449526.1"/>
    </source>
</evidence>
<dbReference type="InterPro" id="IPR009100">
    <property type="entry name" value="AcylCoA_DH/oxidase_NM_dom_sf"/>
</dbReference>
<feature type="domain" description="Acyl-CoA dehydrogenase/oxidase N-terminal" evidence="7">
    <location>
        <begin position="6"/>
        <end position="117"/>
    </location>
</feature>
<evidence type="ECO:0000256" key="3">
    <source>
        <dbReference type="ARBA" id="ARBA00022630"/>
    </source>
</evidence>
<name>A0AAV3SAW8_HALDO</name>
<dbReference type="InterPro" id="IPR037069">
    <property type="entry name" value="AcylCoA_DH/ox_N_sf"/>
</dbReference>
<keyword evidence="3" id="KW-0285">Flavoprotein</keyword>
<keyword evidence="10" id="KW-1185">Reference proteome</keyword>